<comment type="similarity">
    <text evidence="1">Belongs to the Iojap/RsfS family.</text>
</comment>
<dbReference type="GO" id="GO:0090071">
    <property type="term" value="P:negative regulation of ribosome biogenesis"/>
    <property type="evidence" value="ECO:0007669"/>
    <property type="project" value="TreeGrafter"/>
</dbReference>
<reference evidence="2" key="1">
    <citation type="submission" date="2018-06" db="EMBL/GenBank/DDBJ databases">
        <authorList>
            <person name="Zhirakovskaya E."/>
        </authorList>
    </citation>
    <scope>NUCLEOTIDE SEQUENCE</scope>
</reference>
<dbReference type="Pfam" id="PF02410">
    <property type="entry name" value="RsfS"/>
    <property type="match status" value="1"/>
</dbReference>
<organism evidence="2">
    <name type="scientific">hydrothermal vent metagenome</name>
    <dbReference type="NCBI Taxonomy" id="652676"/>
    <lineage>
        <taxon>unclassified sequences</taxon>
        <taxon>metagenomes</taxon>
        <taxon>ecological metagenomes</taxon>
    </lineage>
</organism>
<proteinExistence type="inferred from homology"/>
<dbReference type="HAMAP" id="MF_01477">
    <property type="entry name" value="Iojap_RsfS"/>
    <property type="match status" value="1"/>
</dbReference>
<sequence>MSEDDVSSSIEPHSPNTLLEVIINSLEDDKAEEIISIDLKGKTSIADSMIIASGRSTRQVAAIADHLVTNIKKSGHGHSKVEGLEKADWVLVDAGDAIIHIFRPEVRSFYNLEKMWSLDVNPDDFTPDKLAGG</sequence>
<dbReference type="GO" id="GO:0043023">
    <property type="term" value="F:ribosomal large subunit binding"/>
    <property type="evidence" value="ECO:0007669"/>
    <property type="project" value="TreeGrafter"/>
</dbReference>
<name>A0A3B0RU25_9ZZZZ</name>
<dbReference type="AlphaFoldDB" id="A0A3B0RU25"/>
<gene>
    <name evidence="2" type="ORF">MNBD_ALPHA01-1078</name>
</gene>
<dbReference type="InterPro" id="IPR043519">
    <property type="entry name" value="NT_sf"/>
</dbReference>
<dbReference type="PANTHER" id="PTHR21043:SF0">
    <property type="entry name" value="MITOCHONDRIAL ASSEMBLY OF RIBOSOMAL LARGE SUBUNIT PROTEIN 1"/>
    <property type="match status" value="1"/>
</dbReference>
<dbReference type="EMBL" id="UOEJ01000062">
    <property type="protein sequence ID" value="VAV94671.1"/>
    <property type="molecule type" value="Genomic_DNA"/>
</dbReference>
<dbReference type="SUPFAM" id="SSF81301">
    <property type="entry name" value="Nucleotidyltransferase"/>
    <property type="match status" value="1"/>
</dbReference>
<evidence type="ECO:0000313" key="2">
    <source>
        <dbReference type="EMBL" id="VAV94671.1"/>
    </source>
</evidence>
<dbReference type="PANTHER" id="PTHR21043">
    <property type="entry name" value="IOJAP SUPERFAMILY ORTHOLOG"/>
    <property type="match status" value="1"/>
</dbReference>
<evidence type="ECO:0000256" key="1">
    <source>
        <dbReference type="ARBA" id="ARBA00010574"/>
    </source>
</evidence>
<accession>A0A3B0RU25</accession>
<protein>
    <submittedName>
        <fullName evidence="2">Ribosomal silencing factor RsfA</fullName>
    </submittedName>
</protein>
<dbReference type="InterPro" id="IPR004394">
    <property type="entry name" value="Iojap/RsfS/C7orf30"/>
</dbReference>
<dbReference type="GO" id="GO:0017148">
    <property type="term" value="P:negative regulation of translation"/>
    <property type="evidence" value="ECO:0007669"/>
    <property type="project" value="TreeGrafter"/>
</dbReference>
<dbReference type="NCBIfam" id="TIGR00090">
    <property type="entry name" value="rsfS_iojap_ybeB"/>
    <property type="match status" value="1"/>
</dbReference>
<dbReference type="Gene3D" id="3.30.460.10">
    <property type="entry name" value="Beta Polymerase, domain 2"/>
    <property type="match status" value="1"/>
</dbReference>